<feature type="transmembrane region" description="Helical" evidence="1">
    <location>
        <begin position="161"/>
        <end position="182"/>
    </location>
</feature>
<keyword evidence="3" id="KW-1185">Reference proteome</keyword>
<dbReference type="Proteomes" id="UP000612899">
    <property type="component" value="Unassembled WGS sequence"/>
</dbReference>
<feature type="transmembrane region" description="Helical" evidence="1">
    <location>
        <begin position="119"/>
        <end position="140"/>
    </location>
</feature>
<keyword evidence="1" id="KW-1133">Transmembrane helix</keyword>
<proteinExistence type="predicted"/>
<feature type="transmembrane region" description="Helical" evidence="1">
    <location>
        <begin position="93"/>
        <end position="113"/>
    </location>
</feature>
<feature type="transmembrane region" description="Helical" evidence="1">
    <location>
        <begin position="212"/>
        <end position="231"/>
    </location>
</feature>
<comment type="caution">
    <text evidence="2">The sequence shown here is derived from an EMBL/GenBank/DDBJ whole genome shotgun (WGS) entry which is preliminary data.</text>
</comment>
<sequence>MNPSDHLSATALHHYVAGDVAVAADVLWAIEAHLENCAPCRARLGDTVIRQSPKTVSLLARVETDLAVSLARSPQMPVARRHRRVGRWAPPGLWPRLAMTVLVVAAALGLDLAGGARVWPSLVLLVAPVAPLLGVAALWSAGLDPAHELVVASPRAGLYMVLRRTLAVLVVIVPALAVAGWLTGASPAAWLLPCLAFTAGALALGELIGLRWAAAALGLAWTAAVITPSLLTLRVPLLLQPVSLPYWAALIAMIAVALVVRRDAYTGLRSTPWFVR</sequence>
<keyword evidence="1" id="KW-0472">Membrane</keyword>
<evidence type="ECO:0000313" key="2">
    <source>
        <dbReference type="EMBL" id="GIH05484.1"/>
    </source>
</evidence>
<feature type="transmembrane region" description="Helical" evidence="1">
    <location>
        <begin position="188"/>
        <end position="205"/>
    </location>
</feature>
<evidence type="ECO:0000313" key="3">
    <source>
        <dbReference type="Proteomes" id="UP000612899"/>
    </source>
</evidence>
<accession>A0A8J3VFM2</accession>
<reference evidence="2" key="1">
    <citation type="submission" date="2021-01" db="EMBL/GenBank/DDBJ databases">
        <title>Whole genome shotgun sequence of Rhizocola hellebori NBRC 109834.</title>
        <authorList>
            <person name="Komaki H."/>
            <person name="Tamura T."/>
        </authorList>
    </citation>
    <scope>NUCLEOTIDE SEQUENCE</scope>
    <source>
        <strain evidence="2">NBRC 109834</strain>
    </source>
</reference>
<feature type="transmembrane region" description="Helical" evidence="1">
    <location>
        <begin position="243"/>
        <end position="260"/>
    </location>
</feature>
<keyword evidence="1" id="KW-0812">Transmembrane</keyword>
<gene>
    <name evidence="2" type="ORF">Rhe02_35510</name>
</gene>
<organism evidence="2 3">
    <name type="scientific">Rhizocola hellebori</name>
    <dbReference type="NCBI Taxonomy" id="1392758"/>
    <lineage>
        <taxon>Bacteria</taxon>
        <taxon>Bacillati</taxon>
        <taxon>Actinomycetota</taxon>
        <taxon>Actinomycetes</taxon>
        <taxon>Micromonosporales</taxon>
        <taxon>Micromonosporaceae</taxon>
        <taxon>Rhizocola</taxon>
    </lineage>
</organism>
<dbReference type="RefSeq" id="WP_275412621.1">
    <property type="nucleotide sequence ID" value="NZ_BONY01000019.1"/>
</dbReference>
<evidence type="ECO:0000256" key="1">
    <source>
        <dbReference type="SAM" id="Phobius"/>
    </source>
</evidence>
<protein>
    <submittedName>
        <fullName evidence="2">Membrane protein</fullName>
    </submittedName>
</protein>
<dbReference type="AlphaFoldDB" id="A0A8J3VFM2"/>
<name>A0A8J3VFM2_9ACTN</name>
<dbReference type="EMBL" id="BONY01000019">
    <property type="protein sequence ID" value="GIH05484.1"/>
    <property type="molecule type" value="Genomic_DNA"/>
</dbReference>